<name>A0A6C0K1U7_9ZZZZ</name>
<feature type="coiled-coil region" evidence="1">
    <location>
        <begin position="57"/>
        <end position="129"/>
    </location>
</feature>
<dbReference type="AlphaFoldDB" id="A0A6C0K1U7"/>
<evidence type="ECO:0000313" key="3">
    <source>
        <dbReference type="EMBL" id="QHU10168.1"/>
    </source>
</evidence>
<keyword evidence="2" id="KW-0472">Membrane</keyword>
<accession>A0A6C0K1U7</accession>
<organism evidence="3">
    <name type="scientific">viral metagenome</name>
    <dbReference type="NCBI Taxonomy" id="1070528"/>
    <lineage>
        <taxon>unclassified sequences</taxon>
        <taxon>metagenomes</taxon>
        <taxon>organismal metagenomes</taxon>
    </lineage>
</organism>
<keyword evidence="2" id="KW-1133">Transmembrane helix</keyword>
<evidence type="ECO:0000256" key="2">
    <source>
        <dbReference type="SAM" id="Phobius"/>
    </source>
</evidence>
<dbReference type="EMBL" id="MN740750">
    <property type="protein sequence ID" value="QHU10168.1"/>
    <property type="molecule type" value="Genomic_DNA"/>
</dbReference>
<sequence>MSEEFKEENPKGKIIDGEHEGLGWGDFSKIFRPNPTFDWNALRKKQEEDRLNRERIFREAAEKAKRIRDEANRVNNLENQVKQLTARVQQLESIIKEKDKVIDKKNKHIDFLTKENTRLRKKVNALLDNLQYYRTLVLGNTDVDGYQTTVVKQQIKYDELLQQEIGKPVKTSKKEGFEPLYANYETLYSEFNNLQNEYNKIREGFYDPEIASYNSVFTENQAVKNQIENSTNIYSVNKQLSSNIIAKTDYLKKINLILICIFAIVYVYVCYKIYKIDGMNNGEKVAIGLVIISIIFIIHLVEYILVYSIPYISALLLGTPYNPPYLFSKPGIYDYLPTP</sequence>
<reference evidence="3" key="1">
    <citation type="journal article" date="2020" name="Nature">
        <title>Giant virus diversity and host interactions through global metagenomics.</title>
        <authorList>
            <person name="Schulz F."/>
            <person name="Roux S."/>
            <person name="Paez-Espino D."/>
            <person name="Jungbluth S."/>
            <person name="Walsh D.A."/>
            <person name="Denef V.J."/>
            <person name="McMahon K.D."/>
            <person name="Konstantinidis K.T."/>
            <person name="Eloe-Fadrosh E.A."/>
            <person name="Kyrpides N.C."/>
            <person name="Woyke T."/>
        </authorList>
    </citation>
    <scope>NUCLEOTIDE SEQUENCE</scope>
    <source>
        <strain evidence="3">GVMAG-S-1101164-67</strain>
    </source>
</reference>
<proteinExistence type="predicted"/>
<evidence type="ECO:0000256" key="1">
    <source>
        <dbReference type="SAM" id="Coils"/>
    </source>
</evidence>
<feature type="transmembrane region" description="Helical" evidence="2">
    <location>
        <begin position="254"/>
        <end position="274"/>
    </location>
</feature>
<protein>
    <submittedName>
        <fullName evidence="3">Uncharacterized protein</fullName>
    </submittedName>
</protein>
<keyword evidence="2" id="KW-0812">Transmembrane</keyword>
<keyword evidence="1" id="KW-0175">Coiled coil</keyword>
<feature type="transmembrane region" description="Helical" evidence="2">
    <location>
        <begin position="286"/>
        <end position="309"/>
    </location>
</feature>